<feature type="region of interest" description="Disordered" evidence="1">
    <location>
        <begin position="1"/>
        <end position="34"/>
    </location>
</feature>
<dbReference type="Proteomes" id="UP000215914">
    <property type="component" value="Unassembled WGS sequence"/>
</dbReference>
<organism evidence="2 3">
    <name type="scientific">Helianthus annuus</name>
    <name type="common">Common sunflower</name>
    <dbReference type="NCBI Taxonomy" id="4232"/>
    <lineage>
        <taxon>Eukaryota</taxon>
        <taxon>Viridiplantae</taxon>
        <taxon>Streptophyta</taxon>
        <taxon>Embryophyta</taxon>
        <taxon>Tracheophyta</taxon>
        <taxon>Spermatophyta</taxon>
        <taxon>Magnoliopsida</taxon>
        <taxon>eudicotyledons</taxon>
        <taxon>Gunneridae</taxon>
        <taxon>Pentapetalae</taxon>
        <taxon>asterids</taxon>
        <taxon>campanulids</taxon>
        <taxon>Asterales</taxon>
        <taxon>Asteraceae</taxon>
        <taxon>Asteroideae</taxon>
        <taxon>Heliantheae alliance</taxon>
        <taxon>Heliantheae</taxon>
        <taxon>Helianthus</taxon>
    </lineage>
</organism>
<keyword evidence="3" id="KW-1185">Reference proteome</keyword>
<feature type="compositionally biased region" description="Basic and acidic residues" evidence="1">
    <location>
        <begin position="120"/>
        <end position="131"/>
    </location>
</feature>
<feature type="region of interest" description="Disordered" evidence="1">
    <location>
        <begin position="78"/>
        <end position="101"/>
    </location>
</feature>
<dbReference type="Pfam" id="PF07797">
    <property type="entry name" value="DUF1639"/>
    <property type="match status" value="1"/>
</dbReference>
<proteinExistence type="predicted"/>
<feature type="compositionally biased region" description="Polar residues" evidence="1">
    <location>
        <begin position="1"/>
        <end position="18"/>
    </location>
</feature>
<gene>
    <name evidence="2" type="ORF">HanXRQr2_Chr16g0774161</name>
</gene>
<dbReference type="AlphaFoldDB" id="A0A9K3DXP8"/>
<protein>
    <submittedName>
        <fullName evidence="2">Uncharacterized protein</fullName>
    </submittedName>
</protein>
<reference evidence="2" key="1">
    <citation type="journal article" date="2017" name="Nature">
        <title>The sunflower genome provides insights into oil metabolism, flowering and Asterid evolution.</title>
        <authorList>
            <person name="Badouin H."/>
            <person name="Gouzy J."/>
            <person name="Grassa C.J."/>
            <person name="Murat F."/>
            <person name="Staton S.E."/>
            <person name="Cottret L."/>
            <person name="Lelandais-Briere C."/>
            <person name="Owens G.L."/>
            <person name="Carrere S."/>
            <person name="Mayjonade B."/>
            <person name="Legrand L."/>
            <person name="Gill N."/>
            <person name="Kane N.C."/>
            <person name="Bowers J.E."/>
            <person name="Hubner S."/>
            <person name="Bellec A."/>
            <person name="Berard A."/>
            <person name="Berges H."/>
            <person name="Blanchet N."/>
            <person name="Boniface M.C."/>
            <person name="Brunel D."/>
            <person name="Catrice O."/>
            <person name="Chaidir N."/>
            <person name="Claudel C."/>
            <person name="Donnadieu C."/>
            <person name="Faraut T."/>
            <person name="Fievet G."/>
            <person name="Helmstetter N."/>
            <person name="King M."/>
            <person name="Knapp S.J."/>
            <person name="Lai Z."/>
            <person name="Le Paslier M.C."/>
            <person name="Lippi Y."/>
            <person name="Lorenzon L."/>
            <person name="Mandel J.R."/>
            <person name="Marage G."/>
            <person name="Marchand G."/>
            <person name="Marquand E."/>
            <person name="Bret-Mestries E."/>
            <person name="Morien E."/>
            <person name="Nambeesan S."/>
            <person name="Nguyen T."/>
            <person name="Pegot-Espagnet P."/>
            <person name="Pouilly N."/>
            <person name="Raftis F."/>
            <person name="Sallet E."/>
            <person name="Schiex T."/>
            <person name="Thomas J."/>
            <person name="Vandecasteele C."/>
            <person name="Vares D."/>
            <person name="Vear F."/>
            <person name="Vautrin S."/>
            <person name="Crespi M."/>
            <person name="Mangin B."/>
            <person name="Burke J.M."/>
            <person name="Salse J."/>
            <person name="Munos S."/>
            <person name="Vincourt P."/>
            <person name="Rieseberg L.H."/>
            <person name="Langlade N.B."/>
        </authorList>
    </citation>
    <scope>NUCLEOTIDE SEQUENCE</scope>
    <source>
        <tissue evidence="2">Leaves</tissue>
    </source>
</reference>
<evidence type="ECO:0000313" key="2">
    <source>
        <dbReference type="EMBL" id="KAF5762216.1"/>
    </source>
</evidence>
<reference evidence="2" key="2">
    <citation type="submission" date="2020-06" db="EMBL/GenBank/DDBJ databases">
        <title>Helianthus annuus Genome sequencing and assembly Release 2.</title>
        <authorList>
            <person name="Gouzy J."/>
            <person name="Langlade N."/>
            <person name="Munos S."/>
        </authorList>
    </citation>
    <scope>NUCLEOTIDE SEQUENCE</scope>
    <source>
        <tissue evidence="2">Leaves</tissue>
    </source>
</reference>
<evidence type="ECO:0000313" key="3">
    <source>
        <dbReference type="Proteomes" id="UP000215914"/>
    </source>
</evidence>
<evidence type="ECO:0000256" key="1">
    <source>
        <dbReference type="SAM" id="MobiDB-lite"/>
    </source>
</evidence>
<accession>A0A9K3DXP8</accession>
<dbReference type="Gramene" id="mRNA:HanXRQr2_Chr16g0774161">
    <property type="protein sequence ID" value="mRNA:HanXRQr2_Chr16g0774161"/>
    <property type="gene ID" value="HanXRQr2_Chr16g0774161"/>
</dbReference>
<dbReference type="InterPro" id="IPR012438">
    <property type="entry name" value="DUF1639"/>
</dbReference>
<dbReference type="PANTHER" id="PTHR33130:SF85">
    <property type="match status" value="1"/>
</dbReference>
<dbReference type="EMBL" id="MNCJ02000331">
    <property type="protein sequence ID" value="KAF5762216.1"/>
    <property type="molecule type" value="Genomic_DNA"/>
</dbReference>
<feature type="region of interest" description="Disordered" evidence="1">
    <location>
        <begin position="120"/>
        <end position="145"/>
    </location>
</feature>
<name>A0A9K3DXP8_HELAN</name>
<sequence>MPSSKFTSQSNLSKCTNPPQLPVDPAADGQLNRWPPTAATVDRLILQLKAKDPDTEANWEKIILNFKKELAAEEEKEKLKPALTSDVVNSSSCGGGGGIEERDGVRVRAKFSVPLSRREMEKDFEDMGERRLPRKPKKRPKSLQNQLDTLFPGLWLTEINADLYRVSDTKKR</sequence>
<feature type="compositionally biased region" description="Basic residues" evidence="1">
    <location>
        <begin position="132"/>
        <end position="141"/>
    </location>
</feature>
<dbReference type="PANTHER" id="PTHR33130">
    <property type="entry name" value="PUTATIVE (DUF1639)-RELATED"/>
    <property type="match status" value="1"/>
</dbReference>
<comment type="caution">
    <text evidence="2">The sequence shown here is derived from an EMBL/GenBank/DDBJ whole genome shotgun (WGS) entry which is preliminary data.</text>
</comment>